<name>A0AAD9GIM8_9STRA</name>
<evidence type="ECO:0000313" key="11">
    <source>
        <dbReference type="EMBL" id="KAK1939191.1"/>
    </source>
</evidence>
<protein>
    <submittedName>
        <fullName evidence="11">E3 ubiquitin-protein ligase</fullName>
    </submittedName>
</protein>
<dbReference type="GO" id="GO:0008270">
    <property type="term" value="F:zinc ion binding"/>
    <property type="evidence" value="ECO:0007669"/>
    <property type="project" value="UniProtKB-KW"/>
</dbReference>
<dbReference type="EMBL" id="JASMQC010000016">
    <property type="protein sequence ID" value="KAK1939191.1"/>
    <property type="molecule type" value="Genomic_DNA"/>
</dbReference>
<comment type="caution">
    <text evidence="6">Lacks conserved residue(s) required for the propagation of feature annotation.</text>
</comment>
<dbReference type="SMART" id="SM00449">
    <property type="entry name" value="SPRY"/>
    <property type="match status" value="2"/>
</dbReference>
<dbReference type="InterPro" id="IPR013783">
    <property type="entry name" value="Ig-like_fold"/>
</dbReference>
<dbReference type="GO" id="GO:0051603">
    <property type="term" value="P:proteolysis involved in protein catabolic process"/>
    <property type="evidence" value="ECO:0007669"/>
    <property type="project" value="TreeGrafter"/>
</dbReference>
<reference evidence="11" key="1">
    <citation type="submission" date="2023-08" db="EMBL/GenBank/DDBJ databases">
        <title>Reference Genome Resource for the Citrus Pathogen Phytophthora citrophthora.</title>
        <authorList>
            <person name="Moller H."/>
            <person name="Coetzee B."/>
            <person name="Rose L.J."/>
            <person name="Van Niekerk J.M."/>
        </authorList>
    </citation>
    <scope>NUCLEOTIDE SEQUENCE</scope>
    <source>
        <strain evidence="11">STE-U-9442</strain>
    </source>
</reference>
<dbReference type="SMART" id="SM00060">
    <property type="entry name" value="FN3"/>
    <property type="match status" value="1"/>
</dbReference>
<evidence type="ECO:0000256" key="2">
    <source>
        <dbReference type="ARBA" id="ARBA00022771"/>
    </source>
</evidence>
<feature type="domain" description="Fibronectin type-III" evidence="10">
    <location>
        <begin position="2207"/>
        <end position="2320"/>
    </location>
</feature>
<dbReference type="CDD" id="cd11709">
    <property type="entry name" value="SPRY"/>
    <property type="match status" value="1"/>
</dbReference>
<dbReference type="PROSITE" id="PS50853">
    <property type="entry name" value="FN3"/>
    <property type="match status" value="1"/>
</dbReference>
<dbReference type="SUPFAM" id="SSF49899">
    <property type="entry name" value="Concanavalin A-like lectins/glucanases"/>
    <property type="match status" value="2"/>
</dbReference>
<dbReference type="GO" id="GO:0005737">
    <property type="term" value="C:cytoplasm"/>
    <property type="evidence" value="ECO:0007669"/>
    <property type="project" value="TreeGrafter"/>
</dbReference>
<feature type="domain" description="HECT" evidence="9">
    <location>
        <begin position="3170"/>
        <end position="3266"/>
    </location>
</feature>
<accession>A0AAD9GIM8</accession>
<feature type="region of interest" description="Disordered" evidence="7">
    <location>
        <begin position="1668"/>
        <end position="1692"/>
    </location>
</feature>
<organism evidence="11 12">
    <name type="scientific">Phytophthora citrophthora</name>
    <dbReference type="NCBI Taxonomy" id="4793"/>
    <lineage>
        <taxon>Eukaryota</taxon>
        <taxon>Sar</taxon>
        <taxon>Stramenopiles</taxon>
        <taxon>Oomycota</taxon>
        <taxon>Peronosporomycetes</taxon>
        <taxon>Peronosporales</taxon>
        <taxon>Peronosporaceae</taxon>
        <taxon>Phytophthora</taxon>
    </lineage>
</organism>
<evidence type="ECO:0000259" key="10">
    <source>
        <dbReference type="PROSITE" id="PS50853"/>
    </source>
</evidence>
<keyword evidence="1" id="KW-0479">Metal-binding</keyword>
<evidence type="ECO:0000256" key="5">
    <source>
        <dbReference type="ARBA" id="ARBA00023054"/>
    </source>
</evidence>
<dbReference type="PANTHER" id="PTHR13363">
    <property type="entry name" value="RING FINGER AND SRY DOMAIN-CONTAINING"/>
    <property type="match status" value="1"/>
</dbReference>
<dbReference type="Gene3D" id="3.30.2410.10">
    <property type="entry name" value="Hect, E3 ligase catalytic domain"/>
    <property type="match status" value="1"/>
</dbReference>
<dbReference type="Pfam" id="PF00622">
    <property type="entry name" value="SPRY"/>
    <property type="match status" value="2"/>
</dbReference>
<dbReference type="InterPro" id="IPR036116">
    <property type="entry name" value="FN3_sf"/>
</dbReference>
<evidence type="ECO:0000259" key="9">
    <source>
        <dbReference type="PROSITE" id="PS50237"/>
    </source>
</evidence>
<dbReference type="InterPro" id="IPR001870">
    <property type="entry name" value="B30.2/SPRY"/>
</dbReference>
<evidence type="ECO:0000256" key="7">
    <source>
        <dbReference type="SAM" id="MobiDB-lite"/>
    </source>
</evidence>
<feature type="region of interest" description="Disordered" evidence="7">
    <location>
        <begin position="2964"/>
        <end position="2994"/>
    </location>
</feature>
<feature type="domain" description="B30.2/SPRY" evidence="8">
    <location>
        <begin position="2312"/>
        <end position="2507"/>
    </location>
</feature>
<evidence type="ECO:0000256" key="4">
    <source>
        <dbReference type="ARBA" id="ARBA00022833"/>
    </source>
</evidence>
<evidence type="ECO:0000256" key="3">
    <source>
        <dbReference type="ARBA" id="ARBA00022786"/>
    </source>
</evidence>
<dbReference type="InterPro" id="IPR045129">
    <property type="entry name" value="RNF123/RKP/RSPRY1"/>
</dbReference>
<dbReference type="Gene3D" id="2.60.40.10">
    <property type="entry name" value="Immunoglobulins"/>
    <property type="match status" value="1"/>
</dbReference>
<dbReference type="PROSITE" id="PS50188">
    <property type="entry name" value="B302_SPRY"/>
    <property type="match status" value="2"/>
</dbReference>
<keyword evidence="5" id="KW-0175">Coiled coil</keyword>
<dbReference type="InterPro" id="IPR035983">
    <property type="entry name" value="Hect_E3_ubiquitin_ligase"/>
</dbReference>
<dbReference type="CDD" id="cd00063">
    <property type="entry name" value="FN3"/>
    <property type="match status" value="1"/>
</dbReference>
<dbReference type="Gene3D" id="2.60.120.920">
    <property type="match status" value="2"/>
</dbReference>
<gene>
    <name evidence="11" type="ORF">P3T76_008575</name>
</gene>
<dbReference type="InterPro" id="IPR013320">
    <property type="entry name" value="ConA-like_dom_sf"/>
</dbReference>
<keyword evidence="4" id="KW-0862">Zinc</keyword>
<dbReference type="SUPFAM" id="SSF49265">
    <property type="entry name" value="Fibronectin type III"/>
    <property type="match status" value="1"/>
</dbReference>
<dbReference type="GO" id="GO:0004842">
    <property type="term" value="F:ubiquitin-protein transferase activity"/>
    <property type="evidence" value="ECO:0007669"/>
    <property type="project" value="InterPro"/>
</dbReference>
<evidence type="ECO:0000259" key="8">
    <source>
        <dbReference type="PROSITE" id="PS50188"/>
    </source>
</evidence>
<dbReference type="SUPFAM" id="SSF56204">
    <property type="entry name" value="Hect, E3 ligase catalytic domain"/>
    <property type="match status" value="1"/>
</dbReference>
<keyword evidence="3 6" id="KW-0833">Ubl conjugation pathway</keyword>
<keyword evidence="12" id="KW-1185">Reference proteome</keyword>
<dbReference type="InterPro" id="IPR003877">
    <property type="entry name" value="SPRY_dom"/>
</dbReference>
<dbReference type="Proteomes" id="UP001259832">
    <property type="component" value="Unassembled WGS sequence"/>
</dbReference>
<dbReference type="InterPro" id="IPR000569">
    <property type="entry name" value="HECT_dom"/>
</dbReference>
<dbReference type="Pfam" id="PF00632">
    <property type="entry name" value="HECT"/>
    <property type="match status" value="1"/>
</dbReference>
<keyword evidence="2" id="KW-0863">Zinc-finger</keyword>
<evidence type="ECO:0000256" key="6">
    <source>
        <dbReference type="PROSITE-ProRule" id="PRU00104"/>
    </source>
</evidence>
<dbReference type="InterPro" id="IPR043136">
    <property type="entry name" value="B30.2/SPRY_sf"/>
</dbReference>
<comment type="caution">
    <text evidence="11">The sequence shown here is derived from an EMBL/GenBank/DDBJ whole genome shotgun (WGS) entry which is preliminary data.</text>
</comment>
<dbReference type="PANTHER" id="PTHR13363:SF5">
    <property type="entry name" value="E3 UBIQUITIN-PROTEIN LIGASE RNF123"/>
    <property type="match status" value="1"/>
</dbReference>
<dbReference type="PROSITE" id="PS50237">
    <property type="entry name" value="HECT"/>
    <property type="match status" value="1"/>
</dbReference>
<proteinExistence type="predicted"/>
<feature type="domain" description="B30.2/SPRY" evidence="8">
    <location>
        <begin position="1439"/>
        <end position="1627"/>
    </location>
</feature>
<evidence type="ECO:0000313" key="12">
    <source>
        <dbReference type="Proteomes" id="UP001259832"/>
    </source>
</evidence>
<sequence length="3266" mass="362598">MTDIFRSLPSRGLLATQDELTVDGHKERLTGKDMFDIQDLMIALLKRSSADAMKDLVNDAFADFSHEPDCFLRLLHVLQTHYFSIAHQCVVKNGDRKDPASQFMMNSLLKYVDALMNESLTVLKKLHTGSRQHEEIITWRLNGSFFHTLLPSAIECLSILLQSVPIQSSVAFYASDHFVLVERILPNLDVMLKMLDEVSWKMHSAADTGNQTHDGAVPSYNLTCTDHGYNWFINLGNACAILCGKLCCELLHPMGQEPGDLSQRESYESQVLLEGRFLRESHVSCDASANSISKILEWERMGVFEVEDELVGCERDSGIGNSRLENQLLLLQLCDGDNSSKVVSFWTFVAGKLSPGAEFTTEEKRLMMEVVCVVSWHLDLSLELCSVFKRYDQNATATDLIELPGVISTIVSILIHEGSKISWVYQSLDSEAMENATKASQLLLSLEPNQALVPAILQGDQHKTSTCSLSDMLGFLTKRLDLSNIQCSLDKKEANAALFRVGMCILHDLLRKLTTSSTKSCLLDEFVALTCAVDRSKMPGASKQSFILREIFNQHIDKAVENLFIRLTRIVSSEDASFELKKKALMIWAVPVSATQQSVSSVVDLIVKSGIMNTLVELLLDEANVLDAHSDINVTQLLEARLPTKATPTRALLFGQTPAQVISVLAWEAFSAIAVQLSKSDHFVEHRPNILLRLTGSSFHDREPLTPRNAAMSPRRRLTLPKKTIISSIGEIIEQMVDGLYLMLKGTKDRLNVLDISSHEYEMLVRSVEKSGKTESQVFMFGSPIQASHPSSHDIAAPKSNDVESDTNLALMLWIFAEHASAVASTEAPNEKEPSVRLIAFGSHCSNPTDPINTSRDASFTVFTRDVSPDHVSIGISMKFDGDTNESWRSIFVDEQLPRGKWIQLVFVVHEAGPEHLQIFVGAKQSTLNNGQQSRDPCKSFSLEFLRKAASWTRMSVGGNADVETLSSTPETSRLSVLPKKSPHGFAAVLDDVVITRGDVTDEAIVRMQRNGPVLFRLKQQYIAESHCANILQLLCQLVDSDGSSAGVSPALLPSSDRWISLFTHLLLTSCHDHGLAQVYLCFLLQNLLPRAAPPPGLDVNVLGQNLFGVHQKKTTGVEELFVELNGQSRLSSTSTIRRQNESLYKLMEQDGMLSGKHRGKILPDNGNSSEDTMILKRTASLRCAAAIQLFQTLCNSPLWRGQMDQFIGSARTILQSGETLKSTIQSGENNTIERFQMAAVVNTLAGYSEGVVNSHRAAVQEAAMLPTAGQLCVPPFASVIHLDESNTNQLAAIQSLFTTMLKEETQRSLFLPSRKEILDRFHNDVAAVIAFDCHLGDVIHQRTRILRIVTTFLLREKATVTANRWHHWILGDAAACANLLRIASSNTKECIQSVLGPDAKTAMKLRRLRFFIKKLLGGSKHDHHAPVSVAELESLQWKLWEKTVTGASSTVRIPWWQKSSNNKGKLALEVVGGDVELVDLKVKALEHFPTVRLAQANISANTGLWYFEVVVLTDGLMQIGYIEGDFIADPLQGQGVGDHANSWAFDGFRCKKWNVSSYDYGEQWKIGDVVGVLLDTERMEISYFLNGKCLGVAFSGISITATSRMCPAASLNIQQSAEFNFGSLPTTSSIEEASNITGFKHFPALGNEDQTRLRPIVMALHITDSTAEKEKKNDVSEDWNSSSSDSDTDGKIVLEGSGSLPGFSRDGLESRIVDPKYEENEQRRRDLVEGLTGLGFPLDWATQCATEARLPMDETGAVAWILEQMEKVGLDGRSSRLPGSVSVNDDGAELLSLPVALLRARMQLPNVVTSQSTDGLLGEIPGTEMNFQLPPSAEALGDIRDDEPLNNQISTVSTIYQPSTSLPEHQNAMIINPFIEADRDAQQNDDTTCEAFQPGHYWRKQDNIVSGLDALSDGVDDLLPLRIVVDTTLFVAYTRQILTTLLLMSSRKEEEEAAYEMIRPFLASEESSACLHRFIRIAIGLEATDAAFCIYTKINSGRSLELQKTVAALVRYEARLESCSTDEGSPLLRSLFQEMMSQCERGVNFVRGKTAAKSDSMSAQTSAAWFSWISSVVFGFAEEQVPLSEGIETTRLPDFVNAAISSTSLVEKMVAIASASPSTKAWKYVAFRLIARLLCRLKADESASSFYTSAQLPHLTELLALRLRREMHNRVFFSDVTTALFALLTHSSAAISQDLQREERRYSENQQTNLRVVNYSPTHVMISWDQTPKAGDLVDDVTDSTTVTDSAIVFLHVTRCGSQFPGSQDPVNAAVKALPLKGSYTIRNLLPDTQYLIRVSPSQSAVDSPSAADMLTDANTVQGHQILVQTPLEPVFELDKDSMGKNLVLLNRNLTARNTANKKWHSVRSSVAFEEGVHTWQVRLDTCVSKNIFIGVCTADASMENYIGSDAYGYGFLANKAIWHNKAKLHTYGEIFKQGDIIQVTLDCNAKTLAFSRNGEYLGIAASSMRAGTNRSSVSTANDGNCKWYPAFSMYNKDDKVTLVPPSTTSTFATKDDRSQNASTIEYIEAMQDVLAYQSHLASGSEHLKLFVAAFKEFDGWKRGQILFREVSVGQVIGIDKSKSATDKYGLAYGDSVFTSKGQCNVLGEYQHELWYEIDEAGNPSLFGIPTLQLASWSLSTCRDMVDSPDEYPIHRYHKNKLEVDLENHFITDADSFQELQTAAAISSDDEVFSFNLFVNAQTQWSSNNTNIAEADMRLITDLDATAAAQASNALLLSFADISTTLLLQKNYQVNDNGSNLTLARIGLLLYVNRRLYNVVRLAMPRNPFATSLEMPESHEPKKLYSSRKTSNSEHHQVSPVAALLNSPHWALDDPSAFSWMPSLAARMLFSSQKETLIEEELQQTKTESRTFDTLQGASDTDEVDTDLPVIKVKYPPLRPVPFWECSSPSRQKKKADRLPLLNTSSVFAQLSKQLADQDGRQWRRETSQPFEAIPISQAFQVQIEKPLTDSTGNGKSEKITQQADEDDEDQQLEQPSANQTTNYLKIFENVVREIQSPVFPLFAPVNYPDEVGKGDDQRLLQLDVNLELFSPSALAYSRVQSSQLLLWYFSFGQVMGIAWRSKLLLPLQYISELFWEELVSPASDKRFGSRETAIRAVRDGLFSIVPSRCVALLSGKNPSLRERLSDLDVSYVTRLELHATYSGSHQRHHDLFWSVVKTFTAVERRMLEQFVNPERRDSTKQVEVADNPSSFVLEISDALADGRDHPDSCYPVIVSIGPLSSRLHLPAYSSAQTLRHKLLLAMTNIPFM</sequence>
<dbReference type="InterPro" id="IPR003961">
    <property type="entry name" value="FN3_dom"/>
</dbReference>
<evidence type="ECO:0000256" key="1">
    <source>
        <dbReference type="ARBA" id="ARBA00022723"/>
    </source>
</evidence>